<keyword evidence="2" id="KW-0378">Hydrolase</keyword>
<protein>
    <submittedName>
        <fullName evidence="2">Uma2 family endonuclease</fullName>
    </submittedName>
</protein>
<sequence>MTVVEIDRIAMAEESDSGLTLDKLFKALEEMPVPEGIKVEIVEGNIFMSPQRDTHWEITRRIVRALEDRFGMDVKVKSDMRFDFPGHLNGFCPDVVKLAADSRRDANGRWSVGDVDFIAEVISRSTAANDYGPKKATYAAARIPVYLIVDPYTGRCRVHTDPKAGGYANEYPVDFGTDVDLTKTIVDLVLKTDKFPRD</sequence>
<gene>
    <name evidence="2" type="ORF">DVK44_19550</name>
</gene>
<accession>A0A345HS06</accession>
<dbReference type="InterPro" id="IPR011335">
    <property type="entry name" value="Restrct_endonuc-II-like"/>
</dbReference>
<dbReference type="PANTHER" id="PTHR35400:SF3">
    <property type="entry name" value="SLL1072 PROTEIN"/>
    <property type="match status" value="1"/>
</dbReference>
<proteinExistence type="predicted"/>
<keyword evidence="2" id="KW-0255">Endonuclease</keyword>
<evidence type="ECO:0000313" key="3">
    <source>
        <dbReference type="Proteomes" id="UP000253868"/>
    </source>
</evidence>
<reference evidence="3" key="1">
    <citation type="submission" date="2018-07" db="EMBL/GenBank/DDBJ databases">
        <authorList>
            <person name="Zhao J."/>
        </authorList>
    </citation>
    <scope>NUCLEOTIDE SEQUENCE [LARGE SCALE GENOMIC DNA]</scope>
    <source>
        <strain evidence="3">GSSD-12</strain>
    </source>
</reference>
<dbReference type="SUPFAM" id="SSF52980">
    <property type="entry name" value="Restriction endonuclease-like"/>
    <property type="match status" value="1"/>
</dbReference>
<keyword evidence="2" id="KW-0540">Nuclease</keyword>
<dbReference type="Pfam" id="PF05685">
    <property type="entry name" value="Uma2"/>
    <property type="match status" value="1"/>
</dbReference>
<evidence type="ECO:0000313" key="2">
    <source>
        <dbReference type="EMBL" id="AXG79480.1"/>
    </source>
</evidence>
<dbReference type="OrthoDB" id="4316356at2"/>
<dbReference type="Gene3D" id="3.90.1570.10">
    <property type="entry name" value="tt1808, chain A"/>
    <property type="match status" value="1"/>
</dbReference>
<evidence type="ECO:0000259" key="1">
    <source>
        <dbReference type="Pfam" id="PF05685"/>
    </source>
</evidence>
<name>A0A345HS06_9ACTN</name>
<dbReference type="GO" id="GO:0004519">
    <property type="term" value="F:endonuclease activity"/>
    <property type="evidence" value="ECO:0007669"/>
    <property type="project" value="UniProtKB-KW"/>
</dbReference>
<dbReference type="CDD" id="cd06260">
    <property type="entry name" value="DUF820-like"/>
    <property type="match status" value="1"/>
</dbReference>
<dbReference type="AlphaFoldDB" id="A0A345HS06"/>
<dbReference type="InterPro" id="IPR008538">
    <property type="entry name" value="Uma2"/>
</dbReference>
<organism evidence="2 3">
    <name type="scientific">Streptomyces paludis</name>
    <dbReference type="NCBI Taxonomy" id="2282738"/>
    <lineage>
        <taxon>Bacteria</taxon>
        <taxon>Bacillati</taxon>
        <taxon>Actinomycetota</taxon>
        <taxon>Actinomycetes</taxon>
        <taxon>Kitasatosporales</taxon>
        <taxon>Streptomycetaceae</taxon>
        <taxon>Streptomyces</taxon>
    </lineage>
</organism>
<dbReference type="RefSeq" id="WP_114660809.1">
    <property type="nucleotide sequence ID" value="NZ_CP031194.1"/>
</dbReference>
<dbReference type="InterPro" id="IPR012296">
    <property type="entry name" value="Nuclease_put_TT1808"/>
</dbReference>
<dbReference type="KEGG" id="spad:DVK44_19550"/>
<dbReference type="Proteomes" id="UP000253868">
    <property type="component" value="Chromosome"/>
</dbReference>
<feature type="domain" description="Putative restriction endonuclease" evidence="1">
    <location>
        <begin position="27"/>
        <end position="188"/>
    </location>
</feature>
<keyword evidence="3" id="KW-1185">Reference proteome</keyword>
<dbReference type="EMBL" id="CP031194">
    <property type="protein sequence ID" value="AXG79480.1"/>
    <property type="molecule type" value="Genomic_DNA"/>
</dbReference>
<dbReference type="PANTHER" id="PTHR35400">
    <property type="entry name" value="SLR1083 PROTEIN"/>
    <property type="match status" value="1"/>
</dbReference>